<dbReference type="OMA" id="QFSRAQG"/>
<dbReference type="Pfam" id="PF00313">
    <property type="entry name" value="CSD"/>
    <property type="match status" value="1"/>
</dbReference>
<reference evidence="4" key="1">
    <citation type="journal article" date="2020" name="Nat. Ecol. Evol.">
        <title>Deeply conserved synteny resolves early events in vertebrate evolution.</title>
        <authorList>
            <person name="Simakov O."/>
            <person name="Marletaz F."/>
            <person name="Yue J.X."/>
            <person name="O'Connell B."/>
            <person name="Jenkins J."/>
            <person name="Brandt A."/>
            <person name="Calef R."/>
            <person name="Tung C.H."/>
            <person name="Huang T.K."/>
            <person name="Schmutz J."/>
            <person name="Satoh N."/>
            <person name="Yu J.K."/>
            <person name="Putnam N.H."/>
            <person name="Green R.E."/>
            <person name="Rokhsar D.S."/>
        </authorList>
    </citation>
    <scope>NUCLEOTIDE SEQUENCE [LARGE SCALE GENOMIC DNA]</scope>
    <source>
        <strain evidence="4">S238N-H82</strain>
    </source>
</reference>
<dbReference type="GO" id="GO:0043488">
    <property type="term" value="P:regulation of mRNA stability"/>
    <property type="evidence" value="ECO:0000318"/>
    <property type="project" value="GO_Central"/>
</dbReference>
<reference evidence="5" key="2">
    <citation type="submission" date="2025-08" db="UniProtKB">
        <authorList>
            <consortium name="RefSeq"/>
        </authorList>
    </citation>
    <scope>IDENTIFICATION</scope>
    <source>
        <strain evidence="5">S238N-H82</strain>
        <tissue evidence="5">Testes</tissue>
    </source>
</reference>
<accession>A0A9J7M7M6</accession>
<evidence type="ECO:0000259" key="3">
    <source>
        <dbReference type="PROSITE" id="PS51857"/>
    </source>
</evidence>
<dbReference type="InterPro" id="IPR012340">
    <property type="entry name" value="NA-bd_OB-fold"/>
</dbReference>
<dbReference type="PANTHER" id="PTHR12962:SF1">
    <property type="entry name" value="COLD SHOCK DOMAIN-CONTAINING PROTEIN CG9705"/>
    <property type="match status" value="1"/>
</dbReference>
<dbReference type="GO" id="GO:0005737">
    <property type="term" value="C:cytoplasm"/>
    <property type="evidence" value="ECO:0000318"/>
    <property type="project" value="GO_Central"/>
</dbReference>
<dbReference type="AlphaFoldDB" id="A0A9J7M7M6"/>
<gene>
    <name evidence="5" type="primary">LOC118429508</name>
</gene>
<dbReference type="PANTHER" id="PTHR12962">
    <property type="entry name" value="CALCIUM-REGULATED HEAT STABLE PROTEIN CRHSP-24-RELATED"/>
    <property type="match status" value="1"/>
</dbReference>
<organism evidence="4 5">
    <name type="scientific">Branchiostoma floridae</name>
    <name type="common">Florida lancelet</name>
    <name type="synonym">Amphioxus</name>
    <dbReference type="NCBI Taxonomy" id="7739"/>
    <lineage>
        <taxon>Eukaryota</taxon>
        <taxon>Metazoa</taxon>
        <taxon>Chordata</taxon>
        <taxon>Cephalochordata</taxon>
        <taxon>Leptocardii</taxon>
        <taxon>Amphioxiformes</taxon>
        <taxon>Branchiostomatidae</taxon>
        <taxon>Branchiostoma</taxon>
    </lineage>
</organism>
<evidence type="ECO:0000256" key="2">
    <source>
        <dbReference type="SAM" id="MobiDB-lite"/>
    </source>
</evidence>
<dbReference type="RefSeq" id="XP_035695898.1">
    <property type="nucleotide sequence ID" value="XM_035840005.1"/>
</dbReference>
<proteinExistence type="predicted"/>
<dbReference type="Gene3D" id="2.40.50.140">
    <property type="entry name" value="Nucleic acid-binding proteins"/>
    <property type="match status" value="1"/>
</dbReference>
<sequence>MASPMKVPLSTSPLASSPLGSSPLAHSPRRSPMSSPGKDGFLLPSPLPTRRTRTRSTSLRASAGPMKRGIVKNFCRQKGHGFIKPHDGSDDIFVHISDIDGEYVLKDGDEVTYKECPIPPKNLKVQAIEVTIANLAPGTTHERWEDYNPRDHIHDP</sequence>
<dbReference type="InterPro" id="IPR052069">
    <property type="entry name" value="Ca-reg_mRNA-binding_domain"/>
</dbReference>
<dbReference type="SMART" id="SM00357">
    <property type="entry name" value="CSP"/>
    <property type="match status" value="1"/>
</dbReference>
<dbReference type="InterPro" id="IPR019844">
    <property type="entry name" value="CSD_CS"/>
</dbReference>
<dbReference type="GeneID" id="118429508"/>
<feature type="region of interest" description="Disordered" evidence="2">
    <location>
        <begin position="1"/>
        <end position="63"/>
    </location>
</feature>
<dbReference type="PROSITE" id="PS51857">
    <property type="entry name" value="CSD_2"/>
    <property type="match status" value="1"/>
</dbReference>
<evidence type="ECO:0000313" key="5">
    <source>
        <dbReference type="RefSeq" id="XP_035695898.1"/>
    </source>
</evidence>
<feature type="compositionally biased region" description="Low complexity" evidence="2">
    <location>
        <begin position="8"/>
        <end position="26"/>
    </location>
</feature>
<dbReference type="PROSITE" id="PS00352">
    <property type="entry name" value="CSD_1"/>
    <property type="match status" value="1"/>
</dbReference>
<dbReference type="InterPro" id="IPR002059">
    <property type="entry name" value="CSP_DNA-bd"/>
</dbReference>
<evidence type="ECO:0000313" key="4">
    <source>
        <dbReference type="Proteomes" id="UP000001554"/>
    </source>
</evidence>
<dbReference type="InterPro" id="IPR011129">
    <property type="entry name" value="CSD"/>
</dbReference>
<dbReference type="GO" id="GO:0003730">
    <property type="term" value="F:mRNA 3'-UTR binding"/>
    <property type="evidence" value="ECO:0000318"/>
    <property type="project" value="GO_Central"/>
</dbReference>
<dbReference type="SUPFAM" id="SSF50249">
    <property type="entry name" value="Nucleic acid-binding proteins"/>
    <property type="match status" value="1"/>
</dbReference>
<name>A0A9J7M7M6_BRAFL</name>
<dbReference type="Proteomes" id="UP000001554">
    <property type="component" value="Chromosome 13"/>
</dbReference>
<protein>
    <submittedName>
        <fullName evidence="5">Calcium-regulated heat-stable protein 1-like</fullName>
    </submittedName>
</protein>
<evidence type="ECO:0000256" key="1">
    <source>
        <dbReference type="ARBA" id="ARBA00022553"/>
    </source>
</evidence>
<dbReference type="FunFam" id="2.40.50.140:FF:000086">
    <property type="entry name" value="Cold shock domain-containing protein C2"/>
    <property type="match status" value="1"/>
</dbReference>
<feature type="domain" description="CSD" evidence="3">
    <location>
        <begin position="66"/>
        <end position="132"/>
    </location>
</feature>
<keyword evidence="1" id="KW-0597">Phosphoprotein</keyword>
<dbReference type="OrthoDB" id="448492at2759"/>
<keyword evidence="4" id="KW-1185">Reference proteome</keyword>
<dbReference type="KEGG" id="bfo:118429508"/>
<dbReference type="CDD" id="cd04458">
    <property type="entry name" value="CSP_CDS"/>
    <property type="match status" value="1"/>
</dbReference>